<proteinExistence type="predicted"/>
<dbReference type="GO" id="GO:0004174">
    <property type="term" value="F:electron-transferring-flavoprotein dehydrogenase activity"/>
    <property type="evidence" value="ECO:0007669"/>
    <property type="project" value="TreeGrafter"/>
</dbReference>
<dbReference type="GO" id="GO:0005737">
    <property type="term" value="C:cytoplasm"/>
    <property type="evidence" value="ECO:0007669"/>
    <property type="project" value="TreeGrafter"/>
</dbReference>
<dbReference type="Pfam" id="PF07992">
    <property type="entry name" value="Pyr_redox_2"/>
    <property type="match status" value="1"/>
</dbReference>
<protein>
    <submittedName>
        <fullName evidence="3">FAD/NAD(P)-binding domain-containing protein</fullName>
    </submittedName>
</protein>
<dbReference type="PANTHER" id="PTHR43735:SF25">
    <property type="entry name" value="NAD(P)H DEHYDROGENASE 3"/>
    <property type="match status" value="1"/>
</dbReference>
<reference evidence="3 4" key="1">
    <citation type="submission" date="2018-07" db="EMBL/GenBank/DDBJ databases">
        <title>Section-level genome sequencing of Aspergillus section Nigri to investigate inter- and intra-species variation.</title>
        <authorList>
            <consortium name="DOE Joint Genome Institute"/>
            <person name="Vesth T.C."/>
            <person name="Nybo J.L."/>
            <person name="Theobald S."/>
            <person name="Frisvad J.C."/>
            <person name="Larsen T.O."/>
            <person name="Nielsen K.F."/>
            <person name="Hoof J.B."/>
            <person name="Brandl J."/>
            <person name="Salamov A."/>
            <person name="Riley R."/>
            <person name="Gladden J.M."/>
            <person name="Phatale P."/>
            <person name="Nielsen M.T."/>
            <person name="Lyhne E.K."/>
            <person name="Kogle M.E."/>
            <person name="Strasser K."/>
            <person name="McDonnell E."/>
            <person name="Barry K."/>
            <person name="Clum A."/>
            <person name="Chen C."/>
            <person name="Nolan M."/>
            <person name="Sandor L."/>
            <person name="Kuo A."/>
            <person name="Lipzen A."/>
            <person name="Hainaut M."/>
            <person name="Drula E."/>
            <person name="Tsang A."/>
            <person name="Magnuson J.K."/>
            <person name="Henrissat B."/>
            <person name="Wiebenga A."/>
            <person name="Simmons B.A."/>
            <person name="Makela M.R."/>
            <person name="De vries R.P."/>
            <person name="Grigoriev I.V."/>
            <person name="Mortensen U.H."/>
            <person name="Baker S.E."/>
            <person name="Andersen M.R."/>
        </authorList>
    </citation>
    <scope>NUCLEOTIDE SEQUENCE [LARGE SCALE GENOMIC DNA]</scope>
    <source>
        <strain evidence="3 4">ATCC 13496</strain>
    </source>
</reference>
<dbReference type="PANTHER" id="PTHR43735">
    <property type="entry name" value="APOPTOSIS-INDUCING FACTOR 1"/>
    <property type="match status" value="1"/>
</dbReference>
<feature type="transmembrane region" description="Helical" evidence="1">
    <location>
        <begin position="350"/>
        <end position="372"/>
    </location>
</feature>
<dbReference type="EMBL" id="KZ851919">
    <property type="protein sequence ID" value="RDH19233.1"/>
    <property type="molecule type" value="Genomic_DNA"/>
</dbReference>
<dbReference type="Proteomes" id="UP000253845">
    <property type="component" value="Unassembled WGS sequence"/>
</dbReference>
<dbReference type="SUPFAM" id="SSF51905">
    <property type="entry name" value="FAD/NAD(P)-binding domain"/>
    <property type="match status" value="1"/>
</dbReference>
<evidence type="ECO:0000259" key="2">
    <source>
        <dbReference type="Pfam" id="PF07992"/>
    </source>
</evidence>
<name>A0A370BUL8_ASPNG</name>
<dbReference type="PRINTS" id="PR00368">
    <property type="entry name" value="FADPNR"/>
</dbReference>
<dbReference type="AlphaFoldDB" id="A0A370BUL8"/>
<feature type="domain" description="FAD/NAD(P)-binding" evidence="2">
    <location>
        <begin position="3"/>
        <end position="295"/>
    </location>
</feature>
<dbReference type="Gene3D" id="3.50.50.100">
    <property type="match status" value="1"/>
</dbReference>
<dbReference type="PRINTS" id="PR00411">
    <property type="entry name" value="PNDRDTASEI"/>
</dbReference>
<evidence type="ECO:0000256" key="1">
    <source>
        <dbReference type="SAM" id="Phobius"/>
    </source>
</evidence>
<accession>A0A370BUL8</accession>
<organism evidence="3 4">
    <name type="scientific">Aspergillus niger ATCC 13496</name>
    <dbReference type="NCBI Taxonomy" id="1353008"/>
    <lineage>
        <taxon>Eukaryota</taxon>
        <taxon>Fungi</taxon>
        <taxon>Dikarya</taxon>
        <taxon>Ascomycota</taxon>
        <taxon>Pezizomycotina</taxon>
        <taxon>Eurotiomycetes</taxon>
        <taxon>Eurotiomycetidae</taxon>
        <taxon>Eurotiales</taxon>
        <taxon>Aspergillaceae</taxon>
        <taxon>Aspergillus</taxon>
        <taxon>Aspergillus subgen. Circumdati</taxon>
    </lineage>
</organism>
<evidence type="ECO:0000313" key="4">
    <source>
        <dbReference type="Proteomes" id="UP000253845"/>
    </source>
</evidence>
<gene>
    <name evidence="3" type="ORF">M747DRAFT_281772</name>
</gene>
<dbReference type="GO" id="GO:0050660">
    <property type="term" value="F:flavin adenine dinucleotide binding"/>
    <property type="evidence" value="ECO:0007669"/>
    <property type="project" value="TreeGrafter"/>
</dbReference>
<keyword evidence="1" id="KW-0472">Membrane</keyword>
<evidence type="ECO:0000313" key="3">
    <source>
        <dbReference type="EMBL" id="RDH19233.1"/>
    </source>
</evidence>
<sequence length="389" mass="41397">MHSIVILGGNFAGVSTAQYLLKHVLPVVKNEESQYKVTLVSPSAQTFFKVAVPRVLVSDKVPNDKLFASIPNAFRQYNSDDFTFIQGEAVGLDETAKTVSIKSVGAADRLIGYHSLVIATGTTSPSAVWTLHGDHEITLAAFQDLQARLPTSKTILIAGGGPTGVETAGEIASQHKDKEVTLLSGGTRLLPRLRNKKIAPRAEQQLAALNVRTLHGVRVTSSTMSADKVSLVLSDGTTRTVDLYIDTTGSTPNTSFLPPSWLDGSKHVAVDGATLRATNAPDGVYAIGDVASYSNGGIPDAVWSVPALGYSIWSDLRVAATRDGSMKGAAPLLKENKYKQIEEDMSIVPIGPSGGVGALFGWAVPSWFVWLLKSRTFMMDSAPKVATGY</sequence>
<keyword evidence="1" id="KW-0812">Transmembrane</keyword>
<dbReference type="InterPro" id="IPR036188">
    <property type="entry name" value="FAD/NAD-bd_sf"/>
</dbReference>
<dbReference type="InterPro" id="IPR023753">
    <property type="entry name" value="FAD/NAD-binding_dom"/>
</dbReference>
<dbReference type="VEuPathDB" id="FungiDB:M747DRAFT_281772"/>
<keyword evidence="1" id="KW-1133">Transmembrane helix</keyword>